<proteinExistence type="predicted"/>
<dbReference type="EMBL" id="GISG01108895">
    <property type="protein sequence ID" value="MBA4638261.1"/>
    <property type="molecule type" value="Transcribed_RNA"/>
</dbReference>
<organism evidence="2">
    <name type="scientific">Opuntia streptacantha</name>
    <name type="common">Prickly pear cactus</name>
    <name type="synonym">Opuntia cardona</name>
    <dbReference type="NCBI Taxonomy" id="393608"/>
    <lineage>
        <taxon>Eukaryota</taxon>
        <taxon>Viridiplantae</taxon>
        <taxon>Streptophyta</taxon>
        <taxon>Embryophyta</taxon>
        <taxon>Tracheophyta</taxon>
        <taxon>Spermatophyta</taxon>
        <taxon>Magnoliopsida</taxon>
        <taxon>eudicotyledons</taxon>
        <taxon>Gunneridae</taxon>
        <taxon>Pentapetalae</taxon>
        <taxon>Caryophyllales</taxon>
        <taxon>Cactineae</taxon>
        <taxon>Cactaceae</taxon>
        <taxon>Opuntioideae</taxon>
        <taxon>Opuntia</taxon>
    </lineage>
</organism>
<reference evidence="2" key="1">
    <citation type="journal article" date="2013" name="J. Plant Res.">
        <title>Effect of fungi and light on seed germination of three Opuntia species from semiarid lands of central Mexico.</title>
        <authorList>
            <person name="Delgado-Sanchez P."/>
            <person name="Jimenez-Bremont J.F."/>
            <person name="Guerrero-Gonzalez Mde L."/>
            <person name="Flores J."/>
        </authorList>
    </citation>
    <scope>NUCLEOTIDE SEQUENCE</scope>
    <source>
        <tissue evidence="2">Cladode</tissue>
    </source>
</reference>
<name>A0A7C9DAR0_OPUST</name>
<reference evidence="2" key="2">
    <citation type="submission" date="2020-07" db="EMBL/GenBank/DDBJ databases">
        <authorList>
            <person name="Vera ALvarez R."/>
            <person name="Arias-Moreno D.M."/>
            <person name="Jimenez-Jacinto V."/>
            <person name="Jimenez-Bremont J.F."/>
            <person name="Swaminathan K."/>
            <person name="Moose S.P."/>
            <person name="Guerrero-Gonzalez M.L."/>
            <person name="Marino-Ramirez L."/>
            <person name="Landsman D."/>
            <person name="Rodriguez-Kessler M."/>
            <person name="Delgado-Sanchez P."/>
        </authorList>
    </citation>
    <scope>NUCLEOTIDE SEQUENCE</scope>
    <source>
        <tissue evidence="2">Cladode</tissue>
    </source>
</reference>
<protein>
    <submittedName>
        <fullName evidence="2">Uncharacterized protein</fullName>
    </submittedName>
</protein>
<feature type="chain" id="PRO_5036201213" evidence="1">
    <location>
        <begin position="19"/>
        <end position="104"/>
    </location>
</feature>
<evidence type="ECO:0000256" key="1">
    <source>
        <dbReference type="SAM" id="SignalP"/>
    </source>
</evidence>
<accession>A0A7C9DAR0</accession>
<evidence type="ECO:0000313" key="2">
    <source>
        <dbReference type="EMBL" id="MBA4638261.1"/>
    </source>
</evidence>
<sequence length="104" mass="11313">MTFLQLLLPLAVVPATQAGRCRTVSCGSPLQMAFKPSYHLQPCRLPRPDAIEPSVGGHDYKCPSIPPTTCSRAGCPSGYPNQMTEECQLGGHEYKWPSNSSNHL</sequence>
<dbReference type="AlphaFoldDB" id="A0A7C9DAR0"/>
<feature type="signal peptide" evidence="1">
    <location>
        <begin position="1"/>
        <end position="18"/>
    </location>
</feature>
<dbReference type="EMBL" id="GISG01108893">
    <property type="protein sequence ID" value="MBA4638260.1"/>
    <property type="molecule type" value="Transcribed_RNA"/>
</dbReference>
<keyword evidence="1" id="KW-0732">Signal</keyword>